<dbReference type="PANTHER" id="PTHR30349:SF41">
    <property type="entry name" value="INTEGRASE_RECOMBINASE PROTEIN MJ0367-RELATED"/>
    <property type="match status" value="1"/>
</dbReference>
<dbReference type="GO" id="GO:0015074">
    <property type="term" value="P:DNA integration"/>
    <property type="evidence" value="ECO:0007669"/>
    <property type="project" value="InterPro"/>
</dbReference>
<feature type="domain" description="Tyr recombinase" evidence="4">
    <location>
        <begin position="133"/>
        <end position="317"/>
    </location>
</feature>
<name>E0UM30_GLOV7</name>
<keyword evidence="3" id="KW-0233">DNA recombination</keyword>
<dbReference type="HOGENOM" id="CLU_027562_9_6_3"/>
<geneLocation type="plasmid" evidence="5 6">
    <name>Cy782201</name>
</geneLocation>
<dbReference type="SUPFAM" id="SSF56349">
    <property type="entry name" value="DNA breaking-rejoining enzymes"/>
    <property type="match status" value="1"/>
</dbReference>
<dbReference type="Gene3D" id="1.10.443.10">
    <property type="entry name" value="Intergrase catalytic core"/>
    <property type="match status" value="1"/>
</dbReference>
<evidence type="ECO:0000256" key="1">
    <source>
        <dbReference type="ARBA" id="ARBA00008857"/>
    </source>
</evidence>
<dbReference type="InterPro" id="IPR011010">
    <property type="entry name" value="DNA_brk_join_enz"/>
</dbReference>
<dbReference type="EMBL" id="CP002199">
    <property type="protein sequence ID" value="ADN18010.1"/>
    <property type="molecule type" value="Genomic_DNA"/>
</dbReference>
<dbReference type="OrthoDB" id="9801717at2"/>
<evidence type="ECO:0000259" key="4">
    <source>
        <dbReference type="PROSITE" id="PS51898"/>
    </source>
</evidence>
<evidence type="ECO:0000256" key="3">
    <source>
        <dbReference type="ARBA" id="ARBA00023172"/>
    </source>
</evidence>
<dbReference type="InterPro" id="IPR050090">
    <property type="entry name" value="Tyrosine_recombinase_XerCD"/>
</dbReference>
<dbReference type="PROSITE" id="PS51898">
    <property type="entry name" value="TYR_RECOMBINASE"/>
    <property type="match status" value="1"/>
</dbReference>
<keyword evidence="5" id="KW-0614">Plasmid</keyword>
<dbReference type="InterPro" id="IPR013762">
    <property type="entry name" value="Integrase-like_cat_sf"/>
</dbReference>
<dbReference type="Pfam" id="PF00589">
    <property type="entry name" value="Phage_integrase"/>
    <property type="match status" value="1"/>
</dbReference>
<gene>
    <name evidence="5" type="ordered locus">Cyan7822_6189</name>
</gene>
<dbReference type="KEGG" id="cyj:Cyan7822_6189"/>
<reference evidence="6" key="1">
    <citation type="journal article" date="2011" name="MBio">
        <title>Novel metabolic attributes of the genus Cyanothece, comprising a group of unicellular nitrogen-fixing Cyanobacteria.</title>
        <authorList>
            <person name="Bandyopadhyay A."/>
            <person name="Elvitigala T."/>
            <person name="Welsh E."/>
            <person name="Stockel J."/>
            <person name="Liberton M."/>
            <person name="Min H."/>
            <person name="Sherman L.A."/>
            <person name="Pakrasi H.B."/>
        </authorList>
    </citation>
    <scope>NUCLEOTIDE SEQUENCE [LARGE SCALE GENOMIC DNA]</scope>
    <source>
        <strain evidence="6">PCC 7822</strain>
        <plasmid evidence="6">Cy782201</plasmid>
    </source>
</reference>
<accession>E0UM30</accession>
<evidence type="ECO:0000313" key="5">
    <source>
        <dbReference type="EMBL" id="ADN18010.1"/>
    </source>
</evidence>
<protein>
    <submittedName>
        <fullName evidence="5">Integrase family protein</fullName>
    </submittedName>
</protein>
<dbReference type="PANTHER" id="PTHR30349">
    <property type="entry name" value="PHAGE INTEGRASE-RELATED"/>
    <property type="match status" value="1"/>
</dbReference>
<dbReference type="AlphaFoldDB" id="E0UM30"/>
<dbReference type="CDD" id="cd00397">
    <property type="entry name" value="DNA_BRE_C"/>
    <property type="match status" value="1"/>
</dbReference>
<dbReference type="RefSeq" id="WP_013334760.1">
    <property type="nucleotide sequence ID" value="NC_014533.1"/>
</dbReference>
<proteinExistence type="inferred from homology"/>
<dbReference type="GO" id="GO:0006310">
    <property type="term" value="P:DNA recombination"/>
    <property type="evidence" value="ECO:0007669"/>
    <property type="project" value="UniProtKB-KW"/>
</dbReference>
<keyword evidence="6" id="KW-1185">Reference proteome</keyword>
<organism evidence="5 6">
    <name type="scientific">Gloeothece verrucosa (strain PCC 7822)</name>
    <name type="common">Cyanothece sp. (strain PCC 7822)</name>
    <dbReference type="NCBI Taxonomy" id="497965"/>
    <lineage>
        <taxon>Bacteria</taxon>
        <taxon>Bacillati</taxon>
        <taxon>Cyanobacteriota</taxon>
        <taxon>Cyanophyceae</taxon>
        <taxon>Oscillatoriophycideae</taxon>
        <taxon>Chroococcales</taxon>
        <taxon>Aphanothecaceae</taxon>
        <taxon>Gloeothece</taxon>
        <taxon>Gloeothece verrucosa</taxon>
    </lineage>
</organism>
<comment type="similarity">
    <text evidence="1">Belongs to the 'phage' integrase family.</text>
</comment>
<dbReference type="InterPro" id="IPR002104">
    <property type="entry name" value="Integrase_catalytic"/>
</dbReference>
<evidence type="ECO:0000313" key="6">
    <source>
        <dbReference type="Proteomes" id="UP000008206"/>
    </source>
</evidence>
<dbReference type="GO" id="GO:0003677">
    <property type="term" value="F:DNA binding"/>
    <property type="evidence" value="ECO:0007669"/>
    <property type="project" value="UniProtKB-KW"/>
</dbReference>
<evidence type="ECO:0000256" key="2">
    <source>
        <dbReference type="ARBA" id="ARBA00023125"/>
    </source>
</evidence>
<dbReference type="Proteomes" id="UP000008206">
    <property type="component" value="Plasmid Cy782201"/>
</dbReference>
<keyword evidence="2" id="KW-0238">DNA-binding</keyword>
<sequence>MNSNISPDGEQFLLTNGQGQILPKTQSLNPAFVYLAQLRPQSRQTMRRNLDLMAGLLTNRRCDAKSLDWAQLRYQHTIALRTVLLELYAPSTVNQMLTALRRVLSEARKLKLISSEDYVDAIELPRVSYQTELKGRYLHPHEVTALMQVATSDESVFGFRDSALLAIVIGAGLRRGEVVALRLGDFDLTSGDLHIRGAKGGKSRIVPLPQKCQLLVKAWLAVRSMSPGPLLMAISKGKELLWRSLSSQSVLYILQKRAQQAEISSCSPHDCRRTYISNLLEAGVDIVTVSQLAGHSSTLTTAKYDRRGDEVKRRAVELLPLSW</sequence>